<evidence type="ECO:0000256" key="1">
    <source>
        <dbReference type="ARBA" id="ARBA00022723"/>
    </source>
</evidence>
<dbReference type="EMBL" id="BAAAPH010000004">
    <property type="protein sequence ID" value="GAA1560232.1"/>
    <property type="molecule type" value="Genomic_DNA"/>
</dbReference>
<keyword evidence="4" id="KW-1185">Reference proteome</keyword>
<accession>A0ABP4NG86</accession>
<dbReference type="PANTHER" id="PTHR43048:SF3">
    <property type="entry name" value="METHYLMALONYL-COA EPIMERASE, MITOCHONDRIAL"/>
    <property type="match status" value="1"/>
</dbReference>
<sequence length="163" mass="18422">MRTPVKVRKLGHLILRVRDVEVSTRFYTEVMGFTVSDRNEHGYVFLRCAADHHVLGLAPAGEDNPLPDKSRRQRGFDHCAFEVGSLEELIEIRDFLRTRGVPIVFEGRKGPGCNPGLEFLDPDGYDVELYTGMDQIGWDGKARPAEQWRRVRSLEEAAANPVG</sequence>
<dbReference type="InterPro" id="IPR051785">
    <property type="entry name" value="MMCE/EMCE_epimerase"/>
</dbReference>
<dbReference type="Pfam" id="PF00903">
    <property type="entry name" value="Glyoxalase"/>
    <property type="match status" value="1"/>
</dbReference>
<dbReference type="InterPro" id="IPR004360">
    <property type="entry name" value="Glyas_Fos-R_dOase_dom"/>
</dbReference>
<evidence type="ECO:0000313" key="3">
    <source>
        <dbReference type="EMBL" id="GAA1560232.1"/>
    </source>
</evidence>
<keyword evidence="1" id="KW-0479">Metal-binding</keyword>
<comment type="caution">
    <text evidence="3">The sequence shown here is derived from an EMBL/GenBank/DDBJ whole genome shotgun (WGS) entry which is preliminary data.</text>
</comment>
<dbReference type="Proteomes" id="UP001501705">
    <property type="component" value="Unassembled WGS sequence"/>
</dbReference>
<dbReference type="PROSITE" id="PS51819">
    <property type="entry name" value="VOC"/>
    <property type="match status" value="1"/>
</dbReference>
<dbReference type="SUPFAM" id="SSF54593">
    <property type="entry name" value="Glyoxalase/Bleomycin resistance protein/Dihydroxybiphenyl dioxygenase"/>
    <property type="match status" value="1"/>
</dbReference>
<organism evidence="3 4">
    <name type="scientific">Kribbella hippodromi</name>
    <dbReference type="NCBI Taxonomy" id="434347"/>
    <lineage>
        <taxon>Bacteria</taxon>
        <taxon>Bacillati</taxon>
        <taxon>Actinomycetota</taxon>
        <taxon>Actinomycetes</taxon>
        <taxon>Propionibacteriales</taxon>
        <taxon>Kribbellaceae</taxon>
        <taxon>Kribbella</taxon>
    </lineage>
</organism>
<name>A0ABP4NG86_9ACTN</name>
<dbReference type="InterPro" id="IPR029068">
    <property type="entry name" value="Glyas_Bleomycin-R_OHBP_Dase"/>
</dbReference>
<dbReference type="Gene3D" id="3.10.180.10">
    <property type="entry name" value="2,3-Dihydroxybiphenyl 1,2-Dioxygenase, domain 1"/>
    <property type="match status" value="1"/>
</dbReference>
<evidence type="ECO:0000313" key="4">
    <source>
        <dbReference type="Proteomes" id="UP001501705"/>
    </source>
</evidence>
<proteinExistence type="predicted"/>
<dbReference type="RefSeq" id="WP_344232751.1">
    <property type="nucleotide sequence ID" value="NZ_BAAAPH010000004.1"/>
</dbReference>
<feature type="domain" description="VOC" evidence="2">
    <location>
        <begin position="9"/>
        <end position="132"/>
    </location>
</feature>
<dbReference type="InterPro" id="IPR037523">
    <property type="entry name" value="VOC_core"/>
</dbReference>
<dbReference type="PANTHER" id="PTHR43048">
    <property type="entry name" value="METHYLMALONYL-COA EPIMERASE"/>
    <property type="match status" value="1"/>
</dbReference>
<reference evidence="4" key="1">
    <citation type="journal article" date="2019" name="Int. J. Syst. Evol. Microbiol.">
        <title>The Global Catalogue of Microorganisms (GCM) 10K type strain sequencing project: providing services to taxonomists for standard genome sequencing and annotation.</title>
        <authorList>
            <consortium name="The Broad Institute Genomics Platform"/>
            <consortium name="The Broad Institute Genome Sequencing Center for Infectious Disease"/>
            <person name="Wu L."/>
            <person name="Ma J."/>
        </authorList>
    </citation>
    <scope>NUCLEOTIDE SEQUENCE [LARGE SCALE GENOMIC DNA]</scope>
    <source>
        <strain evidence="4">JCM 15572</strain>
    </source>
</reference>
<gene>
    <name evidence="3" type="ORF">GCM10009804_16280</name>
</gene>
<evidence type="ECO:0000259" key="2">
    <source>
        <dbReference type="PROSITE" id="PS51819"/>
    </source>
</evidence>
<protein>
    <recommendedName>
        <fullName evidence="2">VOC domain-containing protein</fullName>
    </recommendedName>
</protein>